<evidence type="ECO:0000256" key="1">
    <source>
        <dbReference type="SAM" id="MobiDB-lite"/>
    </source>
</evidence>
<accession>A0A7E5X599</accession>
<dbReference type="PROSITE" id="PS51450">
    <property type="entry name" value="LRR"/>
    <property type="match status" value="1"/>
</dbReference>
<feature type="region of interest" description="Disordered" evidence="1">
    <location>
        <begin position="530"/>
        <end position="556"/>
    </location>
</feature>
<dbReference type="Proteomes" id="UP000322000">
    <property type="component" value="Chromosome 3"/>
</dbReference>
<dbReference type="KEGG" id="tnl:113508800"/>
<dbReference type="InterPro" id="IPR052394">
    <property type="entry name" value="LRR-containing"/>
</dbReference>
<feature type="compositionally biased region" description="Pro residues" evidence="1">
    <location>
        <begin position="534"/>
        <end position="549"/>
    </location>
</feature>
<dbReference type="InterPro" id="IPR001611">
    <property type="entry name" value="Leu-rich_rpt"/>
</dbReference>
<dbReference type="InterPro" id="IPR032675">
    <property type="entry name" value="LRR_dom_sf"/>
</dbReference>
<protein>
    <submittedName>
        <fullName evidence="3">Leucine-rich repeat-containing protein 74B-like</fullName>
    </submittedName>
</protein>
<organism evidence="2 3">
    <name type="scientific">Trichoplusia ni</name>
    <name type="common">Cabbage looper</name>
    <dbReference type="NCBI Taxonomy" id="7111"/>
    <lineage>
        <taxon>Eukaryota</taxon>
        <taxon>Metazoa</taxon>
        <taxon>Ecdysozoa</taxon>
        <taxon>Arthropoda</taxon>
        <taxon>Hexapoda</taxon>
        <taxon>Insecta</taxon>
        <taxon>Pterygota</taxon>
        <taxon>Neoptera</taxon>
        <taxon>Endopterygota</taxon>
        <taxon>Lepidoptera</taxon>
        <taxon>Glossata</taxon>
        <taxon>Ditrysia</taxon>
        <taxon>Noctuoidea</taxon>
        <taxon>Noctuidae</taxon>
        <taxon>Plusiinae</taxon>
        <taxon>Trichoplusia</taxon>
    </lineage>
</organism>
<dbReference type="PANTHER" id="PTHR24114:SF2">
    <property type="entry name" value="F-BOX DOMAIN-CONTAINING PROTEIN-RELATED"/>
    <property type="match status" value="1"/>
</dbReference>
<dbReference type="SUPFAM" id="SSF52047">
    <property type="entry name" value="RNI-like"/>
    <property type="match status" value="1"/>
</dbReference>
<dbReference type="RefSeq" id="XP_026747721.1">
    <property type="nucleotide sequence ID" value="XM_026891920.1"/>
</dbReference>
<evidence type="ECO:0000313" key="3">
    <source>
        <dbReference type="RefSeq" id="XP_026747721.1"/>
    </source>
</evidence>
<gene>
    <name evidence="3" type="primary">LOC113508800</name>
</gene>
<evidence type="ECO:0000313" key="2">
    <source>
        <dbReference type="Proteomes" id="UP000322000"/>
    </source>
</evidence>
<reference evidence="3" key="1">
    <citation type="submission" date="2025-08" db="UniProtKB">
        <authorList>
            <consortium name="RefSeq"/>
        </authorList>
    </citation>
    <scope>IDENTIFICATION</scope>
</reference>
<dbReference type="AlphaFoldDB" id="A0A7E5X599"/>
<proteinExistence type="predicted"/>
<sequence>MTDSSTSSKKSSVEVVYKKVVEDESSEEVPMEDWSSLELDFVYYNFKRDLHEQGLYDPGSEDICAKYICMSDSSVLRHVYYNYPAVKDPGILEALEQPEPVVTYADDGQDLYLAVCRIMHICPIRIFHKSLLSKTIDLKYYGIYPKGFRAMAIALSRNTFVKTLDLTDNWIPHDGCLHLGEMIKENDSLVEIDFTGCRIGPRGTQILAHYLRFNRTLLKLNLSGNEMEDTGAEFLSSALRLGSRLVDVNLSRNKLSAKAVYSLCEAFEVYNRLTHLNLSWNMILSPKAVFTLCNYLAENKSFSEFDLSWNSIAGSRVGQAIQTLLSNNKINRVILNHNRLSGEAVKFIGLGLIKAKKLETLDLSFNPLTSSDAFNLLVRLKDRRVKLKNLLLDNVIVETKFIQTLKEIQRMKSRQKTLVTHGYVNPSHSPMPTDIRPLLLRRAEAVGQAAKKKSHRVDAALVFMQMYKMNPEPINIKEFSRLSLMLGLHLGDPFVDEMYDAFPGPKSGKLVKLIDMAQVMEFVKRLYPDRRLPATPPSASAPPTPPPPSKAQAKSP</sequence>
<dbReference type="Gene3D" id="3.80.10.10">
    <property type="entry name" value="Ribonuclease Inhibitor"/>
    <property type="match status" value="1"/>
</dbReference>
<dbReference type="GeneID" id="113508800"/>
<keyword evidence="2" id="KW-1185">Reference proteome</keyword>
<dbReference type="InParanoid" id="A0A7E5X599"/>
<dbReference type="SMART" id="SM00368">
    <property type="entry name" value="LRR_RI"/>
    <property type="match status" value="5"/>
</dbReference>
<name>A0A7E5X599_TRINI</name>
<dbReference type="PANTHER" id="PTHR24114">
    <property type="entry name" value="LEUCINE RICH REPEAT FAMILY PROTEIN"/>
    <property type="match status" value="1"/>
</dbReference>
<dbReference type="Pfam" id="PF13516">
    <property type="entry name" value="LRR_6"/>
    <property type="match status" value="3"/>
</dbReference>